<reference evidence="5 6" key="1">
    <citation type="submission" date="2024-03" db="EMBL/GenBank/DDBJ databases">
        <title>Genome-scale model development and genomic sequencing of the oleaginous clade Lipomyces.</title>
        <authorList>
            <consortium name="Lawrence Berkeley National Laboratory"/>
            <person name="Czajka J.J."/>
            <person name="Han Y."/>
            <person name="Kim J."/>
            <person name="Mondo S.J."/>
            <person name="Hofstad B.A."/>
            <person name="Robles A."/>
            <person name="Haridas S."/>
            <person name="Riley R."/>
            <person name="LaButti K."/>
            <person name="Pangilinan J."/>
            <person name="Andreopoulos W."/>
            <person name="Lipzen A."/>
            <person name="Yan J."/>
            <person name="Wang M."/>
            <person name="Ng V."/>
            <person name="Grigoriev I.V."/>
            <person name="Spatafora J.W."/>
            <person name="Magnuson J.K."/>
            <person name="Baker S.E."/>
            <person name="Pomraning K.R."/>
        </authorList>
    </citation>
    <scope>NUCLEOTIDE SEQUENCE [LARGE SCALE GENOMIC DNA]</scope>
    <source>
        <strain evidence="5 6">Phaff 52-87</strain>
    </source>
</reference>
<name>A0ABR1FFW7_9ASCO</name>
<gene>
    <name evidence="5" type="ORF">BZA70DRAFT_273580</name>
</gene>
<organism evidence="5 6">
    <name type="scientific">Myxozyma melibiosi</name>
    <dbReference type="NCBI Taxonomy" id="54550"/>
    <lineage>
        <taxon>Eukaryota</taxon>
        <taxon>Fungi</taxon>
        <taxon>Dikarya</taxon>
        <taxon>Ascomycota</taxon>
        <taxon>Saccharomycotina</taxon>
        <taxon>Lipomycetes</taxon>
        <taxon>Lipomycetales</taxon>
        <taxon>Lipomycetaceae</taxon>
        <taxon>Myxozyma</taxon>
    </lineage>
</organism>
<dbReference type="PANTHER" id="PTHR11129">
    <property type="entry name" value="PROTEIN FARNESYLTRANSFERASE ALPHA SUBUNIT/RAB GERANYLGERANYL TRANSFERASE ALPHA SUBUNIT"/>
    <property type="match status" value="1"/>
</dbReference>
<dbReference type="SUPFAM" id="SSF48439">
    <property type="entry name" value="Protein prenylyltransferase"/>
    <property type="match status" value="1"/>
</dbReference>
<protein>
    <recommendedName>
        <fullName evidence="7">Protein ECM9</fullName>
    </recommendedName>
</protein>
<evidence type="ECO:0008006" key="7">
    <source>
        <dbReference type="Google" id="ProtNLM"/>
    </source>
</evidence>
<comment type="caution">
    <text evidence="5">The sequence shown here is derived from an EMBL/GenBank/DDBJ whole genome shotgun (WGS) entry which is preliminary data.</text>
</comment>
<dbReference type="Gene3D" id="1.25.40.120">
    <property type="entry name" value="Protein prenylyltransferase"/>
    <property type="match status" value="1"/>
</dbReference>
<sequence length="405" mass="46814">MQASEYCVSIYGALSGSRIREVEILKAIPPEIQALIDAGDDMDGFYIKKYYPLIVVPQEQIVGIPQAVLITAFAYARTVFYDLIKLDKWTDEQALELCRTSLVLILVGSENVSATNARKRLIEGKYKATSLAQEYHLVNILLSSRLKHHNKSPTLWSYHEHVLTKRILQSHSDVADRDRVRFIEDLCKSELNIVFVSADYHFMNYYAWNHARWILSDMYYPLMYSPSARYYSIVFIKTFLDSMVRKVQKWCVAHSGDSSGWSFFRYILLFYITNTFREGSSSLPTAASQIDNPLLLECVSQTIKFATTVSLAHESIWTFLRSVLSDARYVSERTKNSYVEFIKTYVKSRQLDKYTVPESTSKNDEVVKEQTQVLTEYRDREVCVIEGALEWISVVRHLREKQPSA</sequence>
<dbReference type="PANTHER" id="PTHR11129:SF3">
    <property type="entry name" value="PROTEIN PRENYLTRANSFERASE ALPHA SUBUNIT REPEAT-CONTAINING PROTEIN 1"/>
    <property type="match status" value="1"/>
</dbReference>
<keyword evidence="3" id="KW-0808">Transferase</keyword>
<accession>A0ABR1FFW7</accession>
<dbReference type="EMBL" id="JBBJBU010000001">
    <property type="protein sequence ID" value="KAK7208383.1"/>
    <property type="molecule type" value="Genomic_DNA"/>
</dbReference>
<evidence type="ECO:0000256" key="2">
    <source>
        <dbReference type="ARBA" id="ARBA00022602"/>
    </source>
</evidence>
<evidence type="ECO:0000256" key="4">
    <source>
        <dbReference type="ARBA" id="ARBA00022737"/>
    </source>
</evidence>
<evidence type="ECO:0000256" key="1">
    <source>
        <dbReference type="ARBA" id="ARBA00006734"/>
    </source>
</evidence>
<dbReference type="RefSeq" id="XP_064771416.1">
    <property type="nucleotide sequence ID" value="XM_064911854.1"/>
</dbReference>
<evidence type="ECO:0000313" key="6">
    <source>
        <dbReference type="Proteomes" id="UP001498771"/>
    </source>
</evidence>
<proteinExistence type="inferred from homology"/>
<keyword evidence="4" id="KW-0677">Repeat</keyword>
<dbReference type="GeneID" id="90037366"/>
<dbReference type="Pfam" id="PF01239">
    <property type="entry name" value="PPTA"/>
    <property type="match status" value="1"/>
</dbReference>
<keyword evidence="2" id="KW-0637">Prenyltransferase</keyword>
<dbReference type="InterPro" id="IPR002088">
    <property type="entry name" value="Prenyl_trans_a"/>
</dbReference>
<comment type="similarity">
    <text evidence="1">Belongs to the protein prenyltransferase subunit alpha family.</text>
</comment>
<evidence type="ECO:0000313" key="5">
    <source>
        <dbReference type="EMBL" id="KAK7208383.1"/>
    </source>
</evidence>
<dbReference type="Proteomes" id="UP001498771">
    <property type="component" value="Unassembled WGS sequence"/>
</dbReference>
<evidence type="ECO:0000256" key="3">
    <source>
        <dbReference type="ARBA" id="ARBA00022679"/>
    </source>
</evidence>
<keyword evidence="6" id="KW-1185">Reference proteome</keyword>